<dbReference type="SUPFAM" id="SSF54197">
    <property type="entry name" value="HIT-like"/>
    <property type="match status" value="1"/>
</dbReference>
<evidence type="ECO:0000313" key="5">
    <source>
        <dbReference type="Proteomes" id="UP000001744"/>
    </source>
</evidence>
<dbReference type="GO" id="GO:0071014">
    <property type="term" value="C:post-mRNA release spliceosomal complex"/>
    <property type="evidence" value="ECO:0000318"/>
    <property type="project" value="GO_Central"/>
</dbReference>
<dbReference type="GO" id="GO:0061632">
    <property type="term" value="F:RNA lariat debranching enzyme activator activity"/>
    <property type="evidence" value="ECO:0000318"/>
    <property type="project" value="GO_Central"/>
</dbReference>
<dbReference type="VEuPathDB" id="FungiDB:SJAG_05212"/>
<evidence type="ECO:0000313" key="3">
    <source>
        <dbReference type="EMBL" id="EEB05980.1"/>
    </source>
</evidence>
<dbReference type="InterPro" id="IPR040194">
    <property type="entry name" value="Cwf19-like"/>
</dbReference>
<feature type="domain" description="Cwf19-like C-terminal" evidence="2">
    <location>
        <begin position="296"/>
        <end position="424"/>
    </location>
</feature>
<dbReference type="JaponicusDB" id="SJAG_05212">
    <property type="gene designation" value="mug161"/>
</dbReference>
<dbReference type="GeneID" id="7050877"/>
<keyword evidence="5" id="KW-1185">Reference proteome</keyword>
<dbReference type="Pfam" id="PF04676">
    <property type="entry name" value="CwfJ_C_2"/>
    <property type="match status" value="1"/>
</dbReference>
<dbReference type="InterPro" id="IPR006767">
    <property type="entry name" value="Cwf19-like_C_dom-2"/>
</dbReference>
<dbReference type="GO" id="GO:0000974">
    <property type="term" value="C:Prp19 complex"/>
    <property type="evidence" value="ECO:0007669"/>
    <property type="project" value="EnsemblFungi"/>
</dbReference>
<dbReference type="Gene3D" id="3.30.428.10">
    <property type="entry name" value="HIT-like"/>
    <property type="match status" value="1"/>
</dbReference>
<name>B6JX79_SCHJY</name>
<protein>
    <submittedName>
        <fullName evidence="3">CwfJ family protein</fullName>
    </submittedName>
</protein>
<dbReference type="EMBL" id="KE651166">
    <property type="protein sequence ID" value="EEB05980.1"/>
    <property type="molecule type" value="Genomic_DNA"/>
</dbReference>
<dbReference type="Pfam" id="PF04677">
    <property type="entry name" value="CwfJ_C_1"/>
    <property type="match status" value="1"/>
</dbReference>
<evidence type="ECO:0000313" key="4">
    <source>
        <dbReference type="JaponicusDB" id="SJAG_05212"/>
    </source>
</evidence>
<dbReference type="eggNOG" id="KOG2476">
    <property type="taxonomic scope" value="Eukaryota"/>
</dbReference>
<dbReference type="AlphaFoldDB" id="B6JX79"/>
<reference evidence="3 5" key="1">
    <citation type="journal article" date="2011" name="Science">
        <title>Comparative functional genomics of the fission yeasts.</title>
        <authorList>
            <person name="Rhind N."/>
            <person name="Chen Z."/>
            <person name="Yassour M."/>
            <person name="Thompson D.A."/>
            <person name="Haas B.J."/>
            <person name="Habib N."/>
            <person name="Wapinski I."/>
            <person name="Roy S."/>
            <person name="Lin M.F."/>
            <person name="Heiman D.I."/>
            <person name="Young S.K."/>
            <person name="Furuya K."/>
            <person name="Guo Y."/>
            <person name="Pidoux A."/>
            <person name="Chen H.M."/>
            <person name="Robbertse B."/>
            <person name="Goldberg J.M."/>
            <person name="Aoki K."/>
            <person name="Bayne E.H."/>
            <person name="Berlin A.M."/>
            <person name="Desjardins C.A."/>
            <person name="Dobbs E."/>
            <person name="Dukaj L."/>
            <person name="Fan L."/>
            <person name="FitzGerald M.G."/>
            <person name="French C."/>
            <person name="Gujja S."/>
            <person name="Hansen K."/>
            <person name="Keifenheim D."/>
            <person name="Levin J.Z."/>
            <person name="Mosher R.A."/>
            <person name="Mueller C.A."/>
            <person name="Pfiffner J."/>
            <person name="Priest M."/>
            <person name="Russ C."/>
            <person name="Smialowska A."/>
            <person name="Swoboda P."/>
            <person name="Sykes S.M."/>
            <person name="Vaughn M."/>
            <person name="Vengrova S."/>
            <person name="Yoder R."/>
            <person name="Zeng Q."/>
            <person name="Allshire R."/>
            <person name="Baulcombe D."/>
            <person name="Birren B.W."/>
            <person name="Brown W."/>
            <person name="Ekwall K."/>
            <person name="Kellis M."/>
            <person name="Leatherwood J."/>
            <person name="Levin H."/>
            <person name="Margalit H."/>
            <person name="Martienssen R."/>
            <person name="Nieduszynski C.A."/>
            <person name="Spatafora J.W."/>
            <person name="Friedman N."/>
            <person name="Dalgaard J.Z."/>
            <person name="Baumann P."/>
            <person name="Niki H."/>
            <person name="Regev A."/>
            <person name="Nusbaum C."/>
        </authorList>
    </citation>
    <scope>NUCLEOTIDE SEQUENCE [LARGE SCALE GENOMIC DNA]</scope>
    <source>
        <strain evidence="5">yFS275 / FY16936</strain>
    </source>
</reference>
<dbReference type="STRING" id="402676.B6JX79"/>
<proteinExistence type="predicted"/>
<sequence>MSLTKKTYKICAIGSADGNFTAVLEFINSLQEKHHFDFVICIGDFITKSKSDSNAVSDLISGKLKVSVPIYFSVGSEELPEEILNVVQGKTPDVCGNLICLPSIGSIKLTEGLKIMSACGIYTEDEPQDLNNTKCIPEYSPTLDASRLSSLKGECDILFSNEWPPNIQNNSKLSLIEAPAGCTPLETLLKSCRPKYHFVPSKVYYEREPFDANSSESSNRYTRFIGLASFKNKDKQKFAYAFSVQLPDEPSSPPLNTTVSPFAPQMLKRAADSLVKSTSEGDNAAQDLAVNQQQRKQKKPRIGPESCFLCLSNPAAAYHLIVAIGTESYMALPKGPLSTTVTNENKMQFPGHVLIIPLAHVATLSELDEEAYQKTIGEMNKFKDSVKKMFKSFGLEAVIFEVNKKQGVHLLWQVVPIPSSKVPLLMPAFEKQSAEARFSFQKRDVRPKEYNYFRAILPNGEVLVKPLKFRERFDLQFGRRVLANVLEIPDRVDWRQCSQTVDEEKKDAEDFKEAFKPYNFTLE</sequence>
<organism evidence="3 5">
    <name type="scientific">Schizosaccharomyces japonicus (strain yFS275 / FY16936)</name>
    <name type="common">Fission yeast</name>
    <dbReference type="NCBI Taxonomy" id="402676"/>
    <lineage>
        <taxon>Eukaryota</taxon>
        <taxon>Fungi</taxon>
        <taxon>Dikarya</taxon>
        <taxon>Ascomycota</taxon>
        <taxon>Taphrinomycotina</taxon>
        <taxon>Schizosaccharomycetes</taxon>
        <taxon>Schizosaccharomycetales</taxon>
        <taxon>Schizosaccharomycetaceae</taxon>
        <taxon>Schizosaccharomyces</taxon>
    </lineage>
</organism>
<dbReference type="PANTHER" id="PTHR12072">
    <property type="entry name" value="CWF19, CELL CYCLE CONTROL PROTEIN"/>
    <property type="match status" value="1"/>
</dbReference>
<evidence type="ECO:0000259" key="2">
    <source>
        <dbReference type="Pfam" id="PF04677"/>
    </source>
</evidence>
<feature type="domain" description="Cwf19-like protein C-terminal" evidence="1">
    <location>
        <begin position="443"/>
        <end position="521"/>
    </location>
</feature>
<dbReference type="PANTHER" id="PTHR12072:SF4">
    <property type="entry name" value="CWF19-LIKE PROTEIN 1"/>
    <property type="match status" value="1"/>
</dbReference>
<dbReference type="OMA" id="IVPITHY"/>
<dbReference type="Proteomes" id="UP000001744">
    <property type="component" value="Unassembled WGS sequence"/>
</dbReference>
<dbReference type="InterPro" id="IPR036265">
    <property type="entry name" value="HIT-like_sf"/>
</dbReference>
<dbReference type="CDD" id="cd07380">
    <property type="entry name" value="MPP_CWF19_N"/>
    <property type="match status" value="1"/>
</dbReference>
<dbReference type="HOGENOM" id="CLU_019955_2_0_1"/>
<evidence type="ECO:0000259" key="1">
    <source>
        <dbReference type="Pfam" id="PF04676"/>
    </source>
</evidence>
<dbReference type="InterPro" id="IPR006768">
    <property type="entry name" value="Cwf19-like_C_dom-1"/>
</dbReference>
<dbReference type="OrthoDB" id="444325at2759"/>
<dbReference type="RefSeq" id="XP_002172273.1">
    <property type="nucleotide sequence ID" value="XM_002172237.2"/>
</dbReference>
<dbReference type="GO" id="GO:0000398">
    <property type="term" value="P:mRNA splicing, via spliceosome"/>
    <property type="evidence" value="ECO:0000318"/>
    <property type="project" value="GO_Central"/>
</dbReference>
<accession>B6JX79</accession>
<gene>
    <name evidence="4" type="primary">mug161</name>
    <name evidence="3" type="ORF">SJAG_05212</name>
</gene>